<dbReference type="InterPro" id="IPR004736">
    <property type="entry name" value="MHS_symport"/>
</dbReference>
<dbReference type="Proteomes" id="UP000530038">
    <property type="component" value="Unassembled WGS sequence"/>
</dbReference>
<feature type="transmembrane region" description="Helical" evidence="8">
    <location>
        <begin position="323"/>
        <end position="341"/>
    </location>
</feature>
<keyword evidence="7 8" id="KW-0472">Membrane</keyword>
<evidence type="ECO:0000313" key="11">
    <source>
        <dbReference type="Proteomes" id="UP000530038"/>
    </source>
</evidence>
<dbReference type="InterPro" id="IPR005829">
    <property type="entry name" value="Sugar_transporter_CS"/>
</dbReference>
<feature type="transmembrane region" description="Helical" evidence="8">
    <location>
        <begin position="162"/>
        <end position="186"/>
    </location>
</feature>
<organism evidence="10 11">
    <name type="scientific">Pectobacterium aroidearum</name>
    <dbReference type="NCBI Taxonomy" id="1201031"/>
    <lineage>
        <taxon>Bacteria</taxon>
        <taxon>Pseudomonadati</taxon>
        <taxon>Pseudomonadota</taxon>
        <taxon>Gammaproteobacteria</taxon>
        <taxon>Enterobacterales</taxon>
        <taxon>Pectobacteriaceae</taxon>
        <taxon>Pectobacterium</taxon>
    </lineage>
</organism>
<feature type="transmembrane region" description="Helical" evidence="8">
    <location>
        <begin position="97"/>
        <end position="116"/>
    </location>
</feature>
<dbReference type="CDD" id="cd17369">
    <property type="entry name" value="MFS_ShiA_like"/>
    <property type="match status" value="1"/>
</dbReference>
<keyword evidence="4" id="KW-0997">Cell inner membrane</keyword>
<comment type="subcellular location">
    <subcellularLocation>
        <location evidence="1">Cell inner membrane</location>
        <topology evidence="1">Multi-pass membrane protein</topology>
    </subcellularLocation>
</comment>
<keyword evidence="6 8" id="KW-1133">Transmembrane helix</keyword>
<evidence type="ECO:0000256" key="6">
    <source>
        <dbReference type="ARBA" id="ARBA00022989"/>
    </source>
</evidence>
<dbReference type="EMBL" id="JACERK010000005">
    <property type="protein sequence ID" value="MBA5232946.1"/>
    <property type="molecule type" value="Genomic_DNA"/>
</dbReference>
<evidence type="ECO:0000256" key="3">
    <source>
        <dbReference type="ARBA" id="ARBA00022475"/>
    </source>
</evidence>
<proteinExistence type="predicted"/>
<feature type="transmembrane region" description="Helical" evidence="8">
    <location>
        <begin position="68"/>
        <end position="90"/>
    </location>
</feature>
<feature type="transmembrane region" description="Helical" evidence="8">
    <location>
        <begin position="412"/>
        <end position="432"/>
    </location>
</feature>
<dbReference type="PANTHER" id="PTHR43045">
    <property type="entry name" value="SHIKIMATE TRANSPORTER"/>
    <property type="match status" value="1"/>
</dbReference>
<dbReference type="InterPro" id="IPR011701">
    <property type="entry name" value="MFS"/>
</dbReference>
<dbReference type="PANTHER" id="PTHR43045:SF2">
    <property type="entry name" value="INNER MEMBRANE METABOLITE TRANSPORT PROTEIN YHJE"/>
    <property type="match status" value="1"/>
</dbReference>
<dbReference type="Gene3D" id="1.20.1250.20">
    <property type="entry name" value="MFS general substrate transporter like domains"/>
    <property type="match status" value="2"/>
</dbReference>
<feature type="transmembrane region" description="Helical" evidence="8">
    <location>
        <begin position="198"/>
        <end position="217"/>
    </location>
</feature>
<gene>
    <name evidence="10" type="ORF">H2Y56_12620</name>
</gene>
<dbReference type="Pfam" id="PF07690">
    <property type="entry name" value="MFS_1"/>
    <property type="match status" value="1"/>
</dbReference>
<dbReference type="InterPro" id="IPR036259">
    <property type="entry name" value="MFS_trans_sf"/>
</dbReference>
<protein>
    <submittedName>
        <fullName evidence="10">MHS family MFS transporter</fullName>
    </submittedName>
</protein>
<evidence type="ECO:0000256" key="7">
    <source>
        <dbReference type="ARBA" id="ARBA00023136"/>
    </source>
</evidence>
<feature type="transmembrane region" description="Helical" evidence="8">
    <location>
        <begin position="292"/>
        <end position="314"/>
    </location>
</feature>
<dbReference type="GeneID" id="67795520"/>
<feature type="domain" description="Major facilitator superfamily (MFS) profile" evidence="9">
    <location>
        <begin position="25"/>
        <end position="435"/>
    </location>
</feature>
<feature type="transmembrane region" description="Helical" evidence="8">
    <location>
        <begin position="347"/>
        <end position="365"/>
    </location>
</feature>
<feature type="transmembrane region" description="Helical" evidence="8">
    <location>
        <begin position="386"/>
        <end position="406"/>
    </location>
</feature>
<dbReference type="SUPFAM" id="SSF103473">
    <property type="entry name" value="MFS general substrate transporter"/>
    <property type="match status" value="1"/>
</dbReference>
<evidence type="ECO:0000256" key="1">
    <source>
        <dbReference type="ARBA" id="ARBA00004429"/>
    </source>
</evidence>
<name>A0ABR5ZEE6_9GAMM</name>
<keyword evidence="11" id="KW-1185">Reference proteome</keyword>
<reference evidence="10 11" key="1">
    <citation type="submission" date="2020-07" db="EMBL/GenBank/DDBJ databases">
        <title>Characterization of Pectobacterium aroidearum strains causing soft rot on Amorphophallus konjac.</title>
        <authorList>
            <person name="Xie H."/>
        </authorList>
    </citation>
    <scope>NUCLEOTIDE SEQUENCE [LARGE SCALE GENOMIC DNA]</scope>
    <source>
        <strain evidence="10 11">MY10</strain>
    </source>
</reference>
<keyword evidence="3" id="KW-1003">Cell membrane</keyword>
<keyword evidence="5 8" id="KW-0812">Transmembrane</keyword>
<feature type="transmembrane region" description="Helical" evidence="8">
    <location>
        <begin position="251"/>
        <end position="272"/>
    </location>
</feature>
<evidence type="ECO:0000256" key="8">
    <source>
        <dbReference type="SAM" id="Phobius"/>
    </source>
</evidence>
<keyword evidence="2" id="KW-0813">Transport</keyword>
<evidence type="ECO:0000259" key="9">
    <source>
        <dbReference type="PROSITE" id="PS50850"/>
    </source>
</evidence>
<evidence type="ECO:0000256" key="4">
    <source>
        <dbReference type="ARBA" id="ARBA00022519"/>
    </source>
</evidence>
<evidence type="ECO:0000256" key="5">
    <source>
        <dbReference type="ARBA" id="ARBA00022692"/>
    </source>
</evidence>
<dbReference type="PROSITE" id="PS50850">
    <property type="entry name" value="MFS"/>
    <property type="match status" value="1"/>
</dbReference>
<accession>A0ABR5ZEE6</accession>
<sequence>MQATTITPTLDAEAEAPPVNSRNKVIVASLIGTAIEFFDFYIYATAAVLVFPHIFFPQGDPTAATLQSLATFAIAFVARPIGSAVFGHFGDRVGRKVTLVASLLTMGISTVLIGLLPTYETIGIFAPILLALARFGQGLGLGGEWGGAALLATENAPSHKRALYGSFPQLGAPIGFFFANGTFLLLSWLLTEEQFMSWGWRVPFVASAALVLVGLYVRISLHEAPVFTKAVKAGKQVRMPLGTLLSKHMKVTILGTFIMLATYTLFYIMTVYSMTYGTSPVPKGLGFSRNSFLLMLMIAVIGFGLMVPVAGYLADAFGRRKTMITITCLMIVFAMLFPYMLGSGNQALVMGFLVLGLSIMGLTFGPMGALLPELFPTEVRYTGASFSYNVSSILGASVAPYIAAWLTANYGLFYVGVYLAAMASLTLIALLATRETRHQSLG</sequence>
<evidence type="ECO:0000256" key="2">
    <source>
        <dbReference type="ARBA" id="ARBA00022448"/>
    </source>
</evidence>
<dbReference type="InterPro" id="IPR020846">
    <property type="entry name" value="MFS_dom"/>
</dbReference>
<evidence type="ECO:0000313" key="10">
    <source>
        <dbReference type="EMBL" id="MBA5232946.1"/>
    </source>
</evidence>
<dbReference type="RefSeq" id="WP_012773346.1">
    <property type="nucleotide sequence ID" value="NZ_CP065044.1"/>
</dbReference>
<dbReference type="PROSITE" id="PS00216">
    <property type="entry name" value="SUGAR_TRANSPORT_1"/>
    <property type="match status" value="1"/>
</dbReference>
<comment type="caution">
    <text evidence="10">The sequence shown here is derived from an EMBL/GenBank/DDBJ whole genome shotgun (WGS) entry which is preliminary data.</text>
</comment>
<dbReference type="NCBIfam" id="TIGR00883">
    <property type="entry name" value="2A0106"/>
    <property type="match status" value="1"/>
</dbReference>